<keyword evidence="2" id="KW-1185">Reference proteome</keyword>
<dbReference type="OrthoDB" id="40134at2759"/>
<dbReference type="HOGENOM" id="CLU_2831937_0_0_1"/>
<accession>B6GW47</accession>
<name>B6GW47_PENRW</name>
<dbReference type="AlphaFoldDB" id="B6GW47"/>
<proteinExistence type="predicted"/>
<organism evidence="1 2">
    <name type="scientific">Penicillium rubens (strain ATCC 28089 / DSM 1075 / NRRL 1951 / Wisconsin 54-1255)</name>
    <name type="common">Penicillium chrysogenum</name>
    <dbReference type="NCBI Taxonomy" id="500485"/>
    <lineage>
        <taxon>Eukaryota</taxon>
        <taxon>Fungi</taxon>
        <taxon>Dikarya</taxon>
        <taxon>Ascomycota</taxon>
        <taxon>Pezizomycotina</taxon>
        <taxon>Eurotiomycetes</taxon>
        <taxon>Eurotiomycetidae</taxon>
        <taxon>Eurotiales</taxon>
        <taxon>Aspergillaceae</taxon>
        <taxon>Penicillium</taxon>
        <taxon>Penicillium chrysogenum species complex</taxon>
    </lineage>
</organism>
<dbReference type="EMBL" id="AM920421">
    <property type="protein sequence ID" value="CAP79101.1"/>
    <property type="molecule type" value="Genomic_DNA"/>
</dbReference>
<protein>
    <submittedName>
        <fullName evidence="1">Pc06g01080 protein</fullName>
    </submittedName>
</protein>
<evidence type="ECO:0000313" key="2">
    <source>
        <dbReference type="Proteomes" id="UP000000724"/>
    </source>
</evidence>
<dbReference type="BioCyc" id="PCHR:PC06G01080-MONOMER"/>
<dbReference type="Proteomes" id="UP000000724">
    <property type="component" value="Contig Pc00c06"/>
</dbReference>
<dbReference type="VEuPathDB" id="FungiDB:PCH_Pc06g01080"/>
<evidence type="ECO:0000313" key="1">
    <source>
        <dbReference type="EMBL" id="CAP79101.1"/>
    </source>
</evidence>
<sequence length="66" mass="6997">MGDEGQIPTPIMIAVAVDLQERPPTVPESNHWTPDCRLVGNPSFTKAITAVPSLVFAYAGASGYPN</sequence>
<reference evidence="1 2" key="1">
    <citation type="journal article" date="2008" name="Nat. Biotechnol.">
        <title>Genome sequencing and analysis of the filamentous fungus Penicillium chrysogenum.</title>
        <authorList>
            <person name="van den Berg M.A."/>
            <person name="Albang R."/>
            <person name="Albermann K."/>
            <person name="Badger J.H."/>
            <person name="Daran J.-M."/>
            <person name="Driessen A.J.M."/>
            <person name="Garcia-Estrada C."/>
            <person name="Fedorova N.D."/>
            <person name="Harris D.M."/>
            <person name="Heijne W.H.M."/>
            <person name="Joardar V.S."/>
            <person name="Kiel J.A.K.W."/>
            <person name="Kovalchuk A."/>
            <person name="Martin J.F."/>
            <person name="Nierman W.C."/>
            <person name="Nijland J.G."/>
            <person name="Pronk J.T."/>
            <person name="Roubos J.A."/>
            <person name="van der Klei I.J."/>
            <person name="van Peij N.N.M.E."/>
            <person name="Veenhuis M."/>
            <person name="von Doehren H."/>
            <person name="Wagner C."/>
            <person name="Wortman J.R."/>
            <person name="Bovenberg R.A.L."/>
        </authorList>
    </citation>
    <scope>NUCLEOTIDE SEQUENCE [LARGE SCALE GENOMIC DNA]</scope>
    <source>
        <strain evidence="2">ATCC 28089 / DSM 1075 / NRRL 1951 / Wisconsin 54-1255</strain>
    </source>
</reference>
<gene>
    <name evidence="1" type="ORF">Pc06g01080</name>
    <name evidence="1" type="ORF">PCH_Pc06g01080</name>
</gene>